<name>A0A4Q9G2Y5_9RHOB</name>
<dbReference type="InterPro" id="IPR045851">
    <property type="entry name" value="AMP-bd_C_sf"/>
</dbReference>
<feature type="domain" description="AMP-dependent synthetase/ligase" evidence="1">
    <location>
        <begin position="33"/>
        <end position="431"/>
    </location>
</feature>
<dbReference type="InterPro" id="IPR025110">
    <property type="entry name" value="AMP-bd_C"/>
</dbReference>
<dbReference type="InterPro" id="IPR020845">
    <property type="entry name" value="AMP-binding_CS"/>
</dbReference>
<dbReference type="Pfam" id="PF13193">
    <property type="entry name" value="AMP-binding_C"/>
    <property type="match status" value="1"/>
</dbReference>
<keyword evidence="4" id="KW-1185">Reference proteome</keyword>
<evidence type="ECO:0000259" key="1">
    <source>
        <dbReference type="Pfam" id="PF00501"/>
    </source>
</evidence>
<proteinExistence type="predicted"/>
<feature type="domain" description="AMP-binding enzyme C-terminal" evidence="2">
    <location>
        <begin position="485"/>
        <end position="561"/>
    </location>
</feature>
<dbReference type="Proteomes" id="UP000293520">
    <property type="component" value="Unassembled WGS sequence"/>
</dbReference>
<protein>
    <submittedName>
        <fullName evidence="3">Acyl-CoA synthetase</fullName>
    </submittedName>
</protein>
<dbReference type="OrthoDB" id="9803968at2"/>
<gene>
    <name evidence="3" type="ORF">EYE42_13910</name>
</gene>
<dbReference type="SUPFAM" id="SSF56801">
    <property type="entry name" value="Acetyl-CoA synthetase-like"/>
    <property type="match status" value="1"/>
</dbReference>
<dbReference type="RefSeq" id="WP_130991923.1">
    <property type="nucleotide sequence ID" value="NZ_SISK01000012.1"/>
</dbReference>
<evidence type="ECO:0000313" key="3">
    <source>
        <dbReference type="EMBL" id="TBN37743.1"/>
    </source>
</evidence>
<dbReference type="PROSITE" id="PS00455">
    <property type="entry name" value="AMP_BINDING"/>
    <property type="match status" value="1"/>
</dbReference>
<accession>A0A4Q9G2Y5</accession>
<dbReference type="PANTHER" id="PTHR43767:SF1">
    <property type="entry name" value="NONRIBOSOMAL PEPTIDE SYNTHASE PES1 (EUROFUNG)-RELATED"/>
    <property type="match status" value="1"/>
</dbReference>
<dbReference type="GO" id="GO:0016878">
    <property type="term" value="F:acid-thiol ligase activity"/>
    <property type="evidence" value="ECO:0007669"/>
    <property type="project" value="UniProtKB-ARBA"/>
</dbReference>
<dbReference type="InterPro" id="IPR042099">
    <property type="entry name" value="ANL_N_sf"/>
</dbReference>
<dbReference type="NCBIfam" id="NF005714">
    <property type="entry name" value="PRK07529.1"/>
    <property type="match status" value="1"/>
</dbReference>
<evidence type="ECO:0000259" key="2">
    <source>
        <dbReference type="Pfam" id="PF13193"/>
    </source>
</evidence>
<dbReference type="AlphaFoldDB" id="A0A4Q9G2Y5"/>
<sequence length="627" mass="68788">MARFSSHEDRDTLEREMPYEARGLPKTIYEFLSQTADRFPDRPAISFQLLSGPKDHATTLTWADLRERVTETANMLRKLGVGPTDTVAYLLPNSIETPVVLLAGATAGIVNPINPLLDSEQIAAILRETRAKVLVTLRAFPKTDVAQKAAEAVANAPGVTHVVEIDLNRHLRGLKRFIVPLIRPRMKVRHKAKVLNFEAATSAEKHTRLDFDDPQQDRIAAYFHTGGTTGMPKVAQHKYSGMIYNGWLGGTLLFDETDVLMCPLPMFHVFAAYPVLMSCVASGAHVVMPTPAGYRGEGVFDNFWKLIERWQATFLITVPTAISALMQRPVNADVSSLKTAISGSAPLPIELYNRFKSATGVEIAEGYGLTEATCLVSCNPVDGLKKVGSVGVPLPYTHVRILNHDDAGKAHECPPDVVGEICVANPGVFPGSTYTEADKNHHLFAEDIYLRTGDLGRLDPDGYLWITGRAKDLIIRGGHNIDPAEIEEAMLSHPAVAFAGAIGQPDSFAGELPCVYVELVAGAKTTEADLLDHARDHIHERAAIPKHVEILPELPKTAVGKIFKPDLRRMAIRRVYDAALEGTGAHVAEVVEDKKRGLVARLGRDGKVDEAEVKRRLGEFTRPWEWA</sequence>
<dbReference type="Gene3D" id="3.30.300.30">
    <property type="match status" value="1"/>
</dbReference>
<organism evidence="3 4">
    <name type="scientific">Paracoccus subflavus</name>
    <dbReference type="NCBI Taxonomy" id="2528244"/>
    <lineage>
        <taxon>Bacteria</taxon>
        <taxon>Pseudomonadati</taxon>
        <taxon>Pseudomonadota</taxon>
        <taxon>Alphaproteobacteria</taxon>
        <taxon>Rhodobacterales</taxon>
        <taxon>Paracoccaceae</taxon>
        <taxon>Paracoccus</taxon>
    </lineage>
</organism>
<dbReference type="InterPro" id="IPR000873">
    <property type="entry name" value="AMP-dep_synth/lig_dom"/>
</dbReference>
<dbReference type="EMBL" id="SISK01000012">
    <property type="protein sequence ID" value="TBN37743.1"/>
    <property type="molecule type" value="Genomic_DNA"/>
</dbReference>
<reference evidence="3 4" key="1">
    <citation type="submission" date="2019-02" db="EMBL/GenBank/DDBJ databases">
        <title>Paracoccus subflavus sp. nov., isolated from marine sediment of the Pacific Ocean.</title>
        <authorList>
            <person name="Zhang G."/>
        </authorList>
    </citation>
    <scope>NUCLEOTIDE SEQUENCE [LARGE SCALE GENOMIC DNA]</scope>
    <source>
        <strain evidence="3 4">GY0581</strain>
    </source>
</reference>
<evidence type="ECO:0000313" key="4">
    <source>
        <dbReference type="Proteomes" id="UP000293520"/>
    </source>
</evidence>
<dbReference type="InterPro" id="IPR050237">
    <property type="entry name" value="ATP-dep_AMP-bd_enzyme"/>
</dbReference>
<comment type="caution">
    <text evidence="3">The sequence shown here is derived from an EMBL/GenBank/DDBJ whole genome shotgun (WGS) entry which is preliminary data.</text>
</comment>
<dbReference type="CDD" id="cd05944">
    <property type="entry name" value="FACL_like_4"/>
    <property type="match status" value="1"/>
</dbReference>
<dbReference type="PANTHER" id="PTHR43767">
    <property type="entry name" value="LONG-CHAIN-FATTY-ACID--COA LIGASE"/>
    <property type="match status" value="1"/>
</dbReference>
<dbReference type="Gene3D" id="3.40.50.12780">
    <property type="entry name" value="N-terminal domain of ligase-like"/>
    <property type="match status" value="1"/>
</dbReference>
<dbReference type="Pfam" id="PF00501">
    <property type="entry name" value="AMP-binding"/>
    <property type="match status" value="1"/>
</dbReference>